<gene>
    <name evidence="7" type="ORF">FXF36_03355</name>
</gene>
<protein>
    <submittedName>
        <fullName evidence="7">O-antigen ligase family protein</fullName>
    </submittedName>
</protein>
<evidence type="ECO:0000259" key="6">
    <source>
        <dbReference type="Pfam" id="PF04932"/>
    </source>
</evidence>
<evidence type="ECO:0000256" key="4">
    <source>
        <dbReference type="ARBA" id="ARBA00023136"/>
    </source>
</evidence>
<evidence type="ECO:0000256" key="1">
    <source>
        <dbReference type="ARBA" id="ARBA00004141"/>
    </source>
</evidence>
<feature type="transmembrane region" description="Helical" evidence="5">
    <location>
        <begin position="191"/>
        <end position="207"/>
    </location>
</feature>
<sequence>MINNKKNISTFLVIGLLFARCNMGLAFGNVYVGINLLFDFLAFVYCILLVVFTEDKRPVKNAIFSPAIAWALIFSILVYIYGHYQIRYSSIHYSRMYAILTVAPAIFILILLYYNSKEVMDILCNAGTVVIMTTLITSMFFDEGWIKWTQGDYARVGETPAGTCIDSGNLILLLLIPILYRIIVEKKVKRFLWITLIGIFQIVATGAKSSVLPIVFVFAIMIVGASDDIKVIRRNLIILAVGAILSFTAIMVVPPLYEVVGYRIAELFTGVASTEYDLHTSTGQRMAMIALFKEHFGEYPLFGHGFYAFKEMAYSAIEEYKVDGVVSYRNVQIHMNFLELLFSYGIVGFVLYYWFPVYVLFRTIKARKFAKIMVFSIMISFLFMDLGIDMYYKYLFPYYAYFLAYFFMKQGQNKGFNVVKG</sequence>
<feature type="transmembrane region" description="Helical" evidence="5">
    <location>
        <begin position="96"/>
        <end position="115"/>
    </location>
</feature>
<accession>A0A5P6VRY4</accession>
<dbReference type="OrthoDB" id="2028655at2"/>
<feature type="transmembrane region" description="Helical" evidence="5">
    <location>
        <begin position="236"/>
        <end position="257"/>
    </location>
</feature>
<keyword evidence="3 5" id="KW-1133">Transmembrane helix</keyword>
<keyword evidence="2 5" id="KW-0812">Transmembrane</keyword>
<keyword evidence="4 5" id="KW-0472">Membrane</keyword>
<evidence type="ECO:0000256" key="5">
    <source>
        <dbReference type="SAM" id="Phobius"/>
    </source>
</evidence>
<name>A0A5P6VRY4_PSEXY</name>
<dbReference type="GO" id="GO:0016020">
    <property type="term" value="C:membrane"/>
    <property type="evidence" value="ECO:0007669"/>
    <property type="project" value="UniProtKB-SubCell"/>
</dbReference>
<evidence type="ECO:0000313" key="7">
    <source>
        <dbReference type="EMBL" id="QFJ53974.1"/>
    </source>
</evidence>
<feature type="transmembrane region" description="Helical" evidence="5">
    <location>
        <begin position="64"/>
        <end position="84"/>
    </location>
</feature>
<dbReference type="AlphaFoldDB" id="A0A5P6VRY4"/>
<evidence type="ECO:0000256" key="3">
    <source>
        <dbReference type="ARBA" id="ARBA00022989"/>
    </source>
</evidence>
<feature type="domain" description="O-antigen ligase-related" evidence="6">
    <location>
        <begin position="195"/>
        <end position="352"/>
    </location>
</feature>
<dbReference type="PANTHER" id="PTHR37422:SF13">
    <property type="entry name" value="LIPOPOLYSACCHARIDE BIOSYNTHESIS PROTEIN PA4999-RELATED"/>
    <property type="match status" value="1"/>
</dbReference>
<dbReference type="Pfam" id="PF04932">
    <property type="entry name" value="Wzy_C"/>
    <property type="match status" value="1"/>
</dbReference>
<feature type="transmembrane region" description="Helical" evidence="5">
    <location>
        <begin position="122"/>
        <end position="140"/>
    </location>
</feature>
<dbReference type="PANTHER" id="PTHR37422">
    <property type="entry name" value="TEICHURONIC ACID BIOSYNTHESIS PROTEIN TUAE"/>
    <property type="match status" value="1"/>
</dbReference>
<feature type="transmembrane region" description="Helical" evidence="5">
    <location>
        <begin position="213"/>
        <end position="229"/>
    </location>
</feature>
<evidence type="ECO:0000313" key="8">
    <source>
        <dbReference type="Proteomes" id="UP000327030"/>
    </source>
</evidence>
<proteinExistence type="predicted"/>
<dbReference type="Proteomes" id="UP000327030">
    <property type="component" value="Chromosome 1"/>
</dbReference>
<evidence type="ECO:0000256" key="2">
    <source>
        <dbReference type="ARBA" id="ARBA00022692"/>
    </source>
</evidence>
<dbReference type="GO" id="GO:0016874">
    <property type="term" value="F:ligase activity"/>
    <property type="evidence" value="ECO:0007669"/>
    <property type="project" value="UniProtKB-KW"/>
</dbReference>
<dbReference type="InterPro" id="IPR051533">
    <property type="entry name" value="WaaL-like"/>
</dbReference>
<feature type="transmembrane region" description="Helical" evidence="5">
    <location>
        <begin position="341"/>
        <end position="361"/>
    </location>
</feature>
<dbReference type="EMBL" id="CP043028">
    <property type="protein sequence ID" value="QFJ53974.1"/>
    <property type="molecule type" value="Genomic_DNA"/>
</dbReference>
<dbReference type="KEGG" id="pxv:FXF36_03355"/>
<feature type="transmembrane region" description="Helical" evidence="5">
    <location>
        <begin position="368"/>
        <end position="384"/>
    </location>
</feature>
<feature type="transmembrane region" description="Helical" evidence="5">
    <location>
        <begin position="160"/>
        <end position="179"/>
    </location>
</feature>
<dbReference type="InterPro" id="IPR007016">
    <property type="entry name" value="O-antigen_ligase-rel_domated"/>
</dbReference>
<dbReference type="RefSeq" id="WP_151622471.1">
    <property type="nucleotide sequence ID" value="NZ_CP043028.1"/>
</dbReference>
<keyword evidence="7" id="KW-0436">Ligase</keyword>
<organism evidence="7 8">
    <name type="scientific">Pseudobutyrivibrio xylanivorans</name>
    <dbReference type="NCBI Taxonomy" id="185007"/>
    <lineage>
        <taxon>Bacteria</taxon>
        <taxon>Bacillati</taxon>
        <taxon>Bacillota</taxon>
        <taxon>Clostridia</taxon>
        <taxon>Lachnospirales</taxon>
        <taxon>Lachnospiraceae</taxon>
        <taxon>Pseudobutyrivibrio</taxon>
    </lineage>
</organism>
<reference evidence="8" key="1">
    <citation type="submission" date="2019-08" db="EMBL/GenBank/DDBJ databases">
        <title>Complete Genome Sequence of the Polysaccharide-Degrading Rumen Bacterium Pseudobutyrivibrio xylanivorans MA3014.</title>
        <authorList>
            <person name="Palevich N."/>
            <person name="Maclean P.H."/>
            <person name="Kelly W.J."/>
            <person name="Leahy S.C."/>
            <person name="Rakonjac J."/>
            <person name="Attwood G.T."/>
        </authorList>
    </citation>
    <scope>NUCLEOTIDE SEQUENCE [LARGE SCALE GENOMIC DNA]</scope>
    <source>
        <strain evidence="8">MA3014</strain>
    </source>
</reference>
<comment type="subcellular location">
    <subcellularLocation>
        <location evidence="1">Membrane</location>
        <topology evidence="1">Multi-pass membrane protein</topology>
    </subcellularLocation>
</comment>
<feature type="transmembrane region" description="Helical" evidence="5">
    <location>
        <begin position="36"/>
        <end position="52"/>
    </location>
</feature>